<evidence type="ECO:0000313" key="2">
    <source>
        <dbReference type="Proteomes" id="UP000037460"/>
    </source>
</evidence>
<reference evidence="2" key="1">
    <citation type="journal article" date="2015" name="PLoS Genet.">
        <title>Genome Sequence and Transcriptome Analyses of Chrysochromulina tobin: Metabolic Tools for Enhanced Algal Fitness in the Prominent Order Prymnesiales (Haptophyceae).</title>
        <authorList>
            <person name="Hovde B.T."/>
            <person name="Deodato C.R."/>
            <person name="Hunsperger H.M."/>
            <person name="Ryken S.A."/>
            <person name="Yost W."/>
            <person name="Jha R.K."/>
            <person name="Patterson J."/>
            <person name="Monnat R.J. Jr."/>
            <person name="Barlow S.B."/>
            <person name="Starkenburg S.R."/>
            <person name="Cattolico R.A."/>
        </authorList>
    </citation>
    <scope>NUCLEOTIDE SEQUENCE</scope>
    <source>
        <strain evidence="2">CCMP291</strain>
    </source>
</reference>
<protein>
    <submittedName>
        <fullName evidence="1">Uncharacterized protein</fullName>
    </submittedName>
</protein>
<keyword evidence="2" id="KW-1185">Reference proteome</keyword>
<comment type="caution">
    <text evidence="1">The sequence shown here is derived from an EMBL/GenBank/DDBJ whole genome shotgun (WGS) entry which is preliminary data.</text>
</comment>
<sequence length="233" mass="26469">MSTGDGEPGLIGFEAYLYEPECKQINKTGCDEKALQGHVWDYGPACKKIEVKYNHEDGAYPKDARWSGTFYIKCDLLDCCWDGESEVRPTPPDVKQWDIDPPGKFDNTTYLGTQNTTELYDNPVIDADVWRNVDLIPGTEHRLAIRYDYFITKPDRDVITHRIHYDGADVPPGDILYGNFTVIQPPAIVAFREMFHPPAACGPNIPGPRVCDPPKVKEWNRKYFKRAAARAGW</sequence>
<dbReference type="Proteomes" id="UP000037460">
    <property type="component" value="Unassembled WGS sequence"/>
</dbReference>
<accession>A0A0M0JTK0</accession>
<name>A0A0M0JTK0_9EUKA</name>
<evidence type="ECO:0000313" key="1">
    <source>
        <dbReference type="EMBL" id="KOO29909.1"/>
    </source>
</evidence>
<gene>
    <name evidence="1" type="ORF">Ctob_010330</name>
</gene>
<dbReference type="AlphaFoldDB" id="A0A0M0JTK0"/>
<organism evidence="1 2">
    <name type="scientific">Chrysochromulina tobinii</name>
    <dbReference type="NCBI Taxonomy" id="1460289"/>
    <lineage>
        <taxon>Eukaryota</taxon>
        <taxon>Haptista</taxon>
        <taxon>Haptophyta</taxon>
        <taxon>Prymnesiophyceae</taxon>
        <taxon>Prymnesiales</taxon>
        <taxon>Chrysochromulinaceae</taxon>
        <taxon>Chrysochromulina</taxon>
    </lineage>
</organism>
<dbReference type="EMBL" id="JWZX01002333">
    <property type="protein sequence ID" value="KOO29909.1"/>
    <property type="molecule type" value="Genomic_DNA"/>
</dbReference>
<proteinExistence type="predicted"/>